<protein>
    <submittedName>
        <fullName evidence="2">DUF4604 domain-containing protein</fullName>
    </submittedName>
</protein>
<feature type="compositionally biased region" description="Polar residues" evidence="1">
    <location>
        <begin position="1"/>
        <end position="26"/>
    </location>
</feature>
<sequence length="97" mass="11194">LNQLLKSRSDSNSYSEEVTTYQPSLSDNEDNDLPITYGLVIHKLEDFPVEQSETNEQLDPVADDLRTAQKRRRDCVRDQPLPQEEIDAYIARNKSKV</sequence>
<organism evidence="2">
    <name type="scientific">Haemonchus placei</name>
    <name type="common">Barber's pole worm</name>
    <dbReference type="NCBI Taxonomy" id="6290"/>
    <lineage>
        <taxon>Eukaryota</taxon>
        <taxon>Metazoa</taxon>
        <taxon>Ecdysozoa</taxon>
        <taxon>Nematoda</taxon>
        <taxon>Chromadorea</taxon>
        <taxon>Rhabditida</taxon>
        <taxon>Rhabditina</taxon>
        <taxon>Rhabditomorpha</taxon>
        <taxon>Strongyloidea</taxon>
        <taxon>Trichostrongylidae</taxon>
        <taxon>Haemonchus</taxon>
    </lineage>
</organism>
<accession>A0A0N4WHQ8</accession>
<proteinExistence type="predicted"/>
<feature type="region of interest" description="Disordered" evidence="1">
    <location>
        <begin position="1"/>
        <end position="30"/>
    </location>
</feature>
<name>A0A0N4WHQ8_HAEPC</name>
<dbReference type="OMA" id="CALIVYH"/>
<dbReference type="AlphaFoldDB" id="A0A0N4WHQ8"/>
<reference evidence="2" key="1">
    <citation type="submission" date="2017-02" db="UniProtKB">
        <authorList>
            <consortium name="WormBaseParasite"/>
        </authorList>
    </citation>
    <scope>IDENTIFICATION</scope>
</reference>
<dbReference type="WBParaSite" id="HPLM_0001044001-mRNA-1">
    <property type="protein sequence ID" value="HPLM_0001044001-mRNA-1"/>
    <property type="gene ID" value="HPLM_0001044001"/>
</dbReference>
<evidence type="ECO:0000313" key="2">
    <source>
        <dbReference type="WBParaSite" id="HPLM_0001044001-mRNA-1"/>
    </source>
</evidence>
<evidence type="ECO:0000256" key="1">
    <source>
        <dbReference type="SAM" id="MobiDB-lite"/>
    </source>
</evidence>